<accession>A0A4C1TW03</accession>
<keyword evidence="2" id="KW-1185">Reference proteome</keyword>
<dbReference type="EMBL" id="BGZK01000094">
    <property type="protein sequence ID" value="GBP18211.1"/>
    <property type="molecule type" value="Genomic_DNA"/>
</dbReference>
<proteinExistence type="predicted"/>
<sequence>MGRAARHRSFAYEVFCSGLGRGKSDGPRRDLAMCCILYQENAGGGQWRGEEKLHINIEAATYTCRASY</sequence>
<evidence type="ECO:0000313" key="1">
    <source>
        <dbReference type="EMBL" id="GBP18211.1"/>
    </source>
</evidence>
<comment type="caution">
    <text evidence="1">The sequence shown here is derived from an EMBL/GenBank/DDBJ whole genome shotgun (WGS) entry which is preliminary data.</text>
</comment>
<protein>
    <submittedName>
        <fullName evidence="1">Uncharacterized protein</fullName>
    </submittedName>
</protein>
<dbReference type="Proteomes" id="UP000299102">
    <property type="component" value="Unassembled WGS sequence"/>
</dbReference>
<evidence type="ECO:0000313" key="2">
    <source>
        <dbReference type="Proteomes" id="UP000299102"/>
    </source>
</evidence>
<dbReference type="AlphaFoldDB" id="A0A4C1TW03"/>
<name>A0A4C1TW03_EUMVA</name>
<gene>
    <name evidence="1" type="ORF">EVAR_9053_1</name>
</gene>
<reference evidence="1 2" key="1">
    <citation type="journal article" date="2019" name="Commun. Biol.">
        <title>The bagworm genome reveals a unique fibroin gene that provides high tensile strength.</title>
        <authorList>
            <person name="Kono N."/>
            <person name="Nakamura H."/>
            <person name="Ohtoshi R."/>
            <person name="Tomita M."/>
            <person name="Numata K."/>
            <person name="Arakawa K."/>
        </authorList>
    </citation>
    <scope>NUCLEOTIDE SEQUENCE [LARGE SCALE GENOMIC DNA]</scope>
</reference>
<organism evidence="1 2">
    <name type="scientific">Eumeta variegata</name>
    <name type="common">Bagworm moth</name>
    <name type="synonym">Eumeta japonica</name>
    <dbReference type="NCBI Taxonomy" id="151549"/>
    <lineage>
        <taxon>Eukaryota</taxon>
        <taxon>Metazoa</taxon>
        <taxon>Ecdysozoa</taxon>
        <taxon>Arthropoda</taxon>
        <taxon>Hexapoda</taxon>
        <taxon>Insecta</taxon>
        <taxon>Pterygota</taxon>
        <taxon>Neoptera</taxon>
        <taxon>Endopterygota</taxon>
        <taxon>Lepidoptera</taxon>
        <taxon>Glossata</taxon>
        <taxon>Ditrysia</taxon>
        <taxon>Tineoidea</taxon>
        <taxon>Psychidae</taxon>
        <taxon>Oiketicinae</taxon>
        <taxon>Eumeta</taxon>
    </lineage>
</organism>